<name>A0A2P2K0J4_RHIMU</name>
<dbReference type="EMBL" id="GGEC01018746">
    <property type="protein sequence ID" value="MBW99229.1"/>
    <property type="molecule type" value="Transcribed_RNA"/>
</dbReference>
<dbReference type="AlphaFoldDB" id="A0A2P2K0J4"/>
<organism evidence="1">
    <name type="scientific">Rhizophora mucronata</name>
    <name type="common">Asiatic mangrove</name>
    <dbReference type="NCBI Taxonomy" id="61149"/>
    <lineage>
        <taxon>Eukaryota</taxon>
        <taxon>Viridiplantae</taxon>
        <taxon>Streptophyta</taxon>
        <taxon>Embryophyta</taxon>
        <taxon>Tracheophyta</taxon>
        <taxon>Spermatophyta</taxon>
        <taxon>Magnoliopsida</taxon>
        <taxon>eudicotyledons</taxon>
        <taxon>Gunneridae</taxon>
        <taxon>Pentapetalae</taxon>
        <taxon>rosids</taxon>
        <taxon>fabids</taxon>
        <taxon>Malpighiales</taxon>
        <taxon>Rhizophoraceae</taxon>
        <taxon>Rhizophora</taxon>
    </lineage>
</organism>
<accession>A0A2P2K0J4</accession>
<reference evidence="1" key="1">
    <citation type="submission" date="2018-02" db="EMBL/GenBank/DDBJ databases">
        <title>Rhizophora mucronata_Transcriptome.</title>
        <authorList>
            <person name="Meera S.P."/>
            <person name="Sreeshan A."/>
            <person name="Augustine A."/>
        </authorList>
    </citation>
    <scope>NUCLEOTIDE SEQUENCE</scope>
    <source>
        <tissue evidence="1">Leaf</tissue>
    </source>
</reference>
<protein>
    <submittedName>
        <fullName evidence="1">Uncharacterized protein</fullName>
    </submittedName>
</protein>
<proteinExistence type="predicted"/>
<sequence length="31" mass="3859">MRMFPLITRMIVCFKYGKKAFKMPNYLARRF</sequence>
<evidence type="ECO:0000313" key="1">
    <source>
        <dbReference type="EMBL" id="MBW99229.1"/>
    </source>
</evidence>